<dbReference type="Pfam" id="PF11183">
    <property type="entry name" value="PmrD"/>
    <property type="match status" value="1"/>
</dbReference>
<protein>
    <recommendedName>
        <fullName evidence="1">Anti-adapter protein IraM</fullName>
    </recommendedName>
</protein>
<sequence>MKWTIHNTLVCPHSGVAFSSISGLRFLKFILWYEADILLLPGESIKLYSSSVLINEQYHAVKVYNITRYDEAQWEKLRERPSCPYHSTATTADSCRYQALCAIKRCPNDFPRAVPGLPSGQRDLGQRMR</sequence>
<dbReference type="GO" id="GO:0005737">
    <property type="term" value="C:cytoplasm"/>
    <property type="evidence" value="ECO:0007669"/>
    <property type="project" value="UniProtKB-SubCell"/>
</dbReference>
<dbReference type="InterPro" id="IPR044854">
    <property type="entry name" value="IraM/PmrD"/>
</dbReference>
<dbReference type="AlphaFoldDB" id="A0ABD7APY4"/>
<name>A0ABD7APY4_9ENTR</name>
<keyword evidence="1" id="KW-0346">Stress response</keyword>
<evidence type="ECO:0000256" key="1">
    <source>
        <dbReference type="HAMAP-Rule" id="MF_01199"/>
    </source>
</evidence>
<comment type="function">
    <text evidence="1">Involved in the stabilization of the sigma stress factor RpoS.</text>
</comment>
<evidence type="ECO:0000313" key="3">
    <source>
        <dbReference type="Proteomes" id="UP000510937"/>
    </source>
</evidence>
<dbReference type="NCBIfam" id="NF007393">
    <property type="entry name" value="PRK09919.1"/>
    <property type="match status" value="1"/>
</dbReference>
<dbReference type="RefSeq" id="WP_049089221.1">
    <property type="nucleotide sequence ID" value="NZ_CABGKM010000015.1"/>
</dbReference>
<accession>A0ABD7APY4</accession>
<dbReference type="InterPro" id="IPR014448">
    <property type="entry name" value="Anti-adapter_IraM"/>
</dbReference>
<evidence type="ECO:0000313" key="2">
    <source>
        <dbReference type="EMBL" id="QLO54769.1"/>
    </source>
</evidence>
<gene>
    <name evidence="1 2" type="primary">iraM</name>
    <name evidence="2" type="ORF">HV234_26115</name>
</gene>
<keyword evidence="1" id="KW-0963">Cytoplasm</keyword>
<proteinExistence type="inferred from homology"/>
<dbReference type="Proteomes" id="UP000510937">
    <property type="component" value="Chromosome"/>
</dbReference>
<dbReference type="EMBL" id="CP055315">
    <property type="protein sequence ID" value="QLO54769.1"/>
    <property type="molecule type" value="Genomic_DNA"/>
</dbReference>
<comment type="subcellular location">
    <subcellularLocation>
        <location evidence="1">Cytoplasm</location>
    </subcellularLocation>
</comment>
<dbReference type="GO" id="GO:0009267">
    <property type="term" value="P:cellular response to starvation"/>
    <property type="evidence" value="ECO:0007669"/>
    <property type="project" value="UniProtKB-UniRule"/>
</dbReference>
<organism evidence="2 3">
    <name type="scientific">Klebsiella grimontii</name>
    <dbReference type="NCBI Taxonomy" id="2058152"/>
    <lineage>
        <taxon>Bacteria</taxon>
        <taxon>Pseudomonadati</taxon>
        <taxon>Pseudomonadota</taxon>
        <taxon>Gammaproteobacteria</taxon>
        <taxon>Enterobacterales</taxon>
        <taxon>Enterobacteriaceae</taxon>
        <taxon>Klebsiella/Raoultella group</taxon>
        <taxon>Klebsiella</taxon>
    </lineage>
</organism>
<reference evidence="3" key="1">
    <citation type="submission" date="2020-06" db="EMBL/GenBank/DDBJ databases">
        <title>REHAB project genomes.</title>
        <authorList>
            <person name="Shaw L.P."/>
        </authorList>
    </citation>
    <scope>NUCLEOTIDE SEQUENCE [LARGE SCALE GENOMIC DNA]</scope>
    <source>
        <strain evidence="3">RHBSTW-00555</strain>
    </source>
</reference>
<dbReference type="HAMAP" id="MF_01199">
    <property type="entry name" value="Anti_adapt_IraM"/>
    <property type="match status" value="1"/>
</dbReference>
<comment type="similarity">
    <text evidence="1">Belongs to the IraM/RssC family.</text>
</comment>